<dbReference type="EMBL" id="JACGWO010000010">
    <property type="protein sequence ID" value="KAK4416920.1"/>
    <property type="molecule type" value="Genomic_DNA"/>
</dbReference>
<dbReference type="InterPro" id="IPR007321">
    <property type="entry name" value="Transposase_28"/>
</dbReference>
<reference evidence="3" key="1">
    <citation type="submission" date="2020-06" db="EMBL/GenBank/DDBJ databases">
        <authorList>
            <person name="Li T."/>
            <person name="Hu X."/>
            <person name="Zhang T."/>
            <person name="Song X."/>
            <person name="Zhang H."/>
            <person name="Dai N."/>
            <person name="Sheng W."/>
            <person name="Hou X."/>
            <person name="Wei L."/>
        </authorList>
    </citation>
    <scope>NUCLEOTIDE SEQUENCE</scope>
    <source>
        <strain evidence="3">3651</strain>
        <tissue evidence="3">Leaf</tissue>
    </source>
</reference>
<dbReference type="Proteomes" id="UP001293254">
    <property type="component" value="Unassembled WGS sequence"/>
</dbReference>
<evidence type="ECO:0000313" key="4">
    <source>
        <dbReference type="Proteomes" id="UP001293254"/>
    </source>
</evidence>
<evidence type="ECO:0000313" key="3">
    <source>
        <dbReference type="EMBL" id="KAK4416920.1"/>
    </source>
</evidence>
<protein>
    <recommendedName>
        <fullName evidence="2">Transposase (putative) gypsy type domain-containing protein</fullName>
    </recommendedName>
</protein>
<sequence length="183" mass="19830">MSSESSESSGSSNSSSDSSNSSLSSKSSSSMAGGDAPNTETPAAPEVVDLEVAPGVPASHNVPLDARLFVRSCIKYKDLPKIRREYHILEDYTLLIPTNDQSMHQPPPNCLTVHLPLLDAGLRFPIEPRVATLINHLFLSPSQLVPNALRNILCFVILVQYFGYEPLVQNFSALFIASSSTRS</sequence>
<feature type="region of interest" description="Disordered" evidence="1">
    <location>
        <begin position="1"/>
        <end position="42"/>
    </location>
</feature>
<keyword evidence="4" id="KW-1185">Reference proteome</keyword>
<feature type="compositionally biased region" description="Low complexity" evidence="1">
    <location>
        <begin position="1"/>
        <end position="30"/>
    </location>
</feature>
<comment type="caution">
    <text evidence="3">The sequence shown here is derived from an EMBL/GenBank/DDBJ whole genome shotgun (WGS) entry which is preliminary data.</text>
</comment>
<dbReference type="AlphaFoldDB" id="A0AAE1XS06"/>
<evidence type="ECO:0000259" key="2">
    <source>
        <dbReference type="Pfam" id="PF04195"/>
    </source>
</evidence>
<organism evidence="3 4">
    <name type="scientific">Sesamum alatum</name>
    <dbReference type="NCBI Taxonomy" id="300844"/>
    <lineage>
        <taxon>Eukaryota</taxon>
        <taxon>Viridiplantae</taxon>
        <taxon>Streptophyta</taxon>
        <taxon>Embryophyta</taxon>
        <taxon>Tracheophyta</taxon>
        <taxon>Spermatophyta</taxon>
        <taxon>Magnoliopsida</taxon>
        <taxon>eudicotyledons</taxon>
        <taxon>Gunneridae</taxon>
        <taxon>Pentapetalae</taxon>
        <taxon>asterids</taxon>
        <taxon>lamiids</taxon>
        <taxon>Lamiales</taxon>
        <taxon>Pedaliaceae</taxon>
        <taxon>Sesamum</taxon>
    </lineage>
</organism>
<proteinExistence type="predicted"/>
<reference evidence="3" key="2">
    <citation type="journal article" date="2024" name="Plant">
        <title>Genomic evolution and insights into agronomic trait innovations of Sesamum species.</title>
        <authorList>
            <person name="Miao H."/>
            <person name="Wang L."/>
            <person name="Qu L."/>
            <person name="Liu H."/>
            <person name="Sun Y."/>
            <person name="Le M."/>
            <person name="Wang Q."/>
            <person name="Wei S."/>
            <person name="Zheng Y."/>
            <person name="Lin W."/>
            <person name="Duan Y."/>
            <person name="Cao H."/>
            <person name="Xiong S."/>
            <person name="Wang X."/>
            <person name="Wei L."/>
            <person name="Li C."/>
            <person name="Ma Q."/>
            <person name="Ju M."/>
            <person name="Zhao R."/>
            <person name="Li G."/>
            <person name="Mu C."/>
            <person name="Tian Q."/>
            <person name="Mei H."/>
            <person name="Zhang T."/>
            <person name="Gao T."/>
            <person name="Zhang H."/>
        </authorList>
    </citation>
    <scope>NUCLEOTIDE SEQUENCE</scope>
    <source>
        <strain evidence="3">3651</strain>
    </source>
</reference>
<gene>
    <name evidence="3" type="ORF">Salat_2517500</name>
</gene>
<dbReference type="Pfam" id="PF04195">
    <property type="entry name" value="Transposase_28"/>
    <property type="match status" value="1"/>
</dbReference>
<accession>A0AAE1XS06</accession>
<feature type="domain" description="Transposase (putative) gypsy type" evidence="2">
    <location>
        <begin position="114"/>
        <end position="177"/>
    </location>
</feature>
<name>A0AAE1XS06_9LAMI</name>
<evidence type="ECO:0000256" key="1">
    <source>
        <dbReference type="SAM" id="MobiDB-lite"/>
    </source>
</evidence>